<feature type="transmembrane region" description="Helical" evidence="7">
    <location>
        <begin position="396"/>
        <end position="415"/>
    </location>
</feature>
<feature type="transmembrane region" description="Helical" evidence="7">
    <location>
        <begin position="295"/>
        <end position="321"/>
    </location>
</feature>
<reference evidence="10 11" key="1">
    <citation type="journal article" date="2014" name="Genome Announc.">
        <title>Draft genome sequences of eight enterohepatic helicobacter species isolated from both laboratory and wild rodents.</title>
        <authorList>
            <person name="Sheh A."/>
            <person name="Shen Z."/>
            <person name="Fox J.G."/>
        </authorList>
    </citation>
    <scope>NUCLEOTIDE SEQUENCE [LARGE SCALE GENOMIC DNA]</scope>
    <source>
        <strain evidence="10 11">MIT 97-6194</strain>
    </source>
</reference>
<comment type="subcellular location">
    <subcellularLocation>
        <location evidence="1">Cell membrane</location>
        <topology evidence="1">Multi-pass membrane protein</topology>
    </subcellularLocation>
</comment>
<sequence length="430" mass="48157">MLISFILKHYLKFDKTQPFISITAILAFLGVGVGVLVLLVTMSIMNGMIKEFESKLFIMNYPLTIFSTSFRGLDSNILNFLEKKFPNLKFSPYIQSQAIVRMNAEIYPVVAYGVDLERERAVNSVLDSMKMINVDSNNLNTSQNLTTNKNIESNHKDSKNPFIAVMGENLYHTLSLESDEKVTLIFTELAPTGIAMTPRMKKFEVAATYTSGLKNYDNSIIYTTFDALKAIKSQQNSRFDGIHIYSDDAFGDISKLKEALLEYERETQERLFADVQGWWEQNGNFFSAMELEKKALFFVLMLIILMASLNIISSLLMVVMNRRKEIALLISLGASKKQVKRIFFRLGAVIGGSGVIFGVVGALVVIWALKTFDIISIPADVYGTSSLPVDLLFSDLIYTIIGACAIVALSSYYPAKKASQIDVLSVLRNE</sequence>
<dbReference type="RefSeq" id="WP_034573874.1">
    <property type="nucleotide sequence ID" value="NZ_JRMP02000003.1"/>
</dbReference>
<accession>A0A347VQ55</accession>
<evidence type="ECO:0000256" key="5">
    <source>
        <dbReference type="ARBA" id="ARBA00022989"/>
    </source>
</evidence>
<evidence type="ECO:0000256" key="4">
    <source>
        <dbReference type="ARBA" id="ARBA00022692"/>
    </source>
</evidence>
<dbReference type="OrthoDB" id="9808461at2"/>
<evidence type="ECO:0000256" key="3">
    <source>
        <dbReference type="ARBA" id="ARBA00022475"/>
    </source>
</evidence>
<dbReference type="InterPro" id="IPR051447">
    <property type="entry name" value="Lipoprotein-release_system"/>
</dbReference>
<dbReference type="EMBL" id="JRMP02000003">
    <property type="protein sequence ID" value="TLD95236.1"/>
    <property type="molecule type" value="Genomic_DNA"/>
</dbReference>
<reference evidence="10 11" key="2">
    <citation type="journal article" date="2016" name="Infect. Immun.">
        <title>Helicobacter saguini, a Novel Helicobacter Isolated from Cotton-Top Tamarins with Ulcerative Colitis, Has Proinflammatory Properties and Induces Typhlocolitis and Dysplasia in Gnotobiotic IL-10-/- Mice.</title>
        <authorList>
            <person name="Shen Z."/>
            <person name="Mannion A."/>
            <person name="Whary M.T."/>
            <person name="Muthupalani S."/>
            <person name="Sheh A."/>
            <person name="Feng Y."/>
            <person name="Gong G."/>
            <person name="Vandamme P."/>
            <person name="Holcombe H.R."/>
            <person name="Paster B.J."/>
            <person name="Fox J.G."/>
        </authorList>
    </citation>
    <scope>NUCLEOTIDE SEQUENCE [LARGE SCALE GENOMIC DNA]</scope>
    <source>
        <strain evidence="10 11">MIT 97-6194</strain>
    </source>
</reference>
<name>A0A347VQ55_9HELI</name>
<comment type="similarity">
    <text evidence="2">Belongs to the ABC-4 integral membrane protein family. LolC/E subfamily.</text>
</comment>
<dbReference type="Proteomes" id="UP000029714">
    <property type="component" value="Unassembled WGS sequence"/>
</dbReference>
<dbReference type="STRING" id="1548018.LS64_14070"/>
<keyword evidence="6 7" id="KW-0472">Membrane</keyword>
<evidence type="ECO:0000256" key="1">
    <source>
        <dbReference type="ARBA" id="ARBA00004651"/>
    </source>
</evidence>
<feature type="domain" description="ABC3 transporter permease C-terminal" evidence="8">
    <location>
        <begin position="298"/>
        <end position="422"/>
    </location>
</feature>
<feature type="transmembrane region" description="Helical" evidence="7">
    <location>
        <begin position="342"/>
        <end position="369"/>
    </location>
</feature>
<dbReference type="GO" id="GO:0044874">
    <property type="term" value="P:lipoprotein localization to outer membrane"/>
    <property type="evidence" value="ECO:0007669"/>
    <property type="project" value="TreeGrafter"/>
</dbReference>
<comment type="caution">
    <text evidence="10">The sequence shown here is derived from an EMBL/GenBank/DDBJ whole genome shotgun (WGS) entry which is preliminary data.</text>
</comment>
<proteinExistence type="inferred from homology"/>
<evidence type="ECO:0000256" key="7">
    <source>
        <dbReference type="SAM" id="Phobius"/>
    </source>
</evidence>
<keyword evidence="4 7" id="KW-0812">Transmembrane</keyword>
<dbReference type="Pfam" id="PF02687">
    <property type="entry name" value="FtsX"/>
    <property type="match status" value="1"/>
</dbReference>
<evidence type="ECO:0000313" key="9">
    <source>
        <dbReference type="EMBL" id="MWV70275.1"/>
    </source>
</evidence>
<keyword evidence="3" id="KW-1003">Cell membrane</keyword>
<evidence type="ECO:0000256" key="6">
    <source>
        <dbReference type="ARBA" id="ARBA00023136"/>
    </source>
</evidence>
<dbReference type="InterPro" id="IPR003838">
    <property type="entry name" value="ABC3_permease_C"/>
</dbReference>
<evidence type="ECO:0000313" key="11">
    <source>
        <dbReference type="Proteomes" id="UP000029714"/>
    </source>
</evidence>
<reference evidence="9 12" key="4">
    <citation type="submission" date="2019-12" db="EMBL/GenBank/DDBJ databases">
        <title>Multi-Generational Helicobacter saguini Isolates.</title>
        <authorList>
            <person name="Mannion A."/>
            <person name="Shen Z."/>
            <person name="Fox J.G."/>
        </authorList>
    </citation>
    <scope>NUCLEOTIDE SEQUENCE [LARGE SCALE GENOMIC DNA]</scope>
    <source>
        <strain evidence="9">16-048</strain>
        <strain evidence="12">16-048 (F4)</strain>
    </source>
</reference>
<protein>
    <submittedName>
        <fullName evidence="10">ABC transporter permease</fullName>
    </submittedName>
    <submittedName>
        <fullName evidence="9">FtsX-like permease family protein</fullName>
    </submittedName>
</protein>
<keyword evidence="11" id="KW-1185">Reference proteome</keyword>
<dbReference type="AlphaFoldDB" id="A0A347VQ55"/>
<organism evidence="10 11">
    <name type="scientific">Helicobacter saguini</name>
    <dbReference type="NCBI Taxonomy" id="1548018"/>
    <lineage>
        <taxon>Bacteria</taxon>
        <taxon>Pseudomonadati</taxon>
        <taxon>Campylobacterota</taxon>
        <taxon>Epsilonproteobacteria</taxon>
        <taxon>Campylobacterales</taxon>
        <taxon>Helicobacteraceae</taxon>
        <taxon>Helicobacter</taxon>
    </lineage>
</organism>
<dbReference type="Proteomes" id="UP000477070">
    <property type="component" value="Unassembled WGS sequence"/>
</dbReference>
<feature type="transmembrane region" description="Helical" evidence="7">
    <location>
        <begin position="20"/>
        <end position="44"/>
    </location>
</feature>
<evidence type="ECO:0000313" key="12">
    <source>
        <dbReference type="Proteomes" id="UP000477070"/>
    </source>
</evidence>
<dbReference type="PANTHER" id="PTHR30489">
    <property type="entry name" value="LIPOPROTEIN-RELEASING SYSTEM TRANSMEMBRANE PROTEIN LOLE"/>
    <property type="match status" value="1"/>
</dbReference>
<keyword evidence="5 7" id="KW-1133">Transmembrane helix</keyword>
<dbReference type="PANTHER" id="PTHR30489:SF0">
    <property type="entry name" value="LIPOPROTEIN-RELEASING SYSTEM TRANSMEMBRANE PROTEIN LOLE"/>
    <property type="match status" value="1"/>
</dbReference>
<evidence type="ECO:0000256" key="2">
    <source>
        <dbReference type="ARBA" id="ARBA00005236"/>
    </source>
</evidence>
<evidence type="ECO:0000259" key="8">
    <source>
        <dbReference type="Pfam" id="PF02687"/>
    </source>
</evidence>
<gene>
    <name evidence="9" type="ORF">DCO61_09745</name>
    <name evidence="10" type="ORF">LS64_002405</name>
</gene>
<evidence type="ECO:0000313" key="10">
    <source>
        <dbReference type="EMBL" id="TLD95236.1"/>
    </source>
</evidence>
<dbReference type="EMBL" id="QBIU01000002">
    <property type="protein sequence ID" value="MWV70275.1"/>
    <property type="molecule type" value="Genomic_DNA"/>
</dbReference>
<dbReference type="GO" id="GO:0098797">
    <property type="term" value="C:plasma membrane protein complex"/>
    <property type="evidence" value="ECO:0007669"/>
    <property type="project" value="TreeGrafter"/>
</dbReference>
<reference evidence="10" key="3">
    <citation type="submission" date="2018-04" db="EMBL/GenBank/DDBJ databases">
        <authorList>
            <person name="Sheh A."/>
            <person name="Shen Z."/>
            <person name="Mannion A.J."/>
            <person name="Fox J.G."/>
        </authorList>
    </citation>
    <scope>NUCLEOTIDE SEQUENCE</scope>
    <source>
        <strain evidence="10">MIT 97-6194</strain>
    </source>
</reference>